<protein>
    <submittedName>
        <fullName evidence="1">Uncharacterized protein</fullName>
    </submittedName>
</protein>
<reference evidence="1 2" key="1">
    <citation type="journal article" date="2018" name="Biotechnol. Biofuels">
        <title>Integrative visual omics of the white-rot fungus Polyporus brumalis exposes the biotechnological potential of its oxidative enzymes for delignifying raw plant biomass.</title>
        <authorList>
            <person name="Miyauchi S."/>
            <person name="Rancon A."/>
            <person name="Drula E."/>
            <person name="Hage H."/>
            <person name="Chaduli D."/>
            <person name="Favel A."/>
            <person name="Grisel S."/>
            <person name="Henrissat B."/>
            <person name="Herpoel-Gimbert I."/>
            <person name="Ruiz-Duenas F.J."/>
            <person name="Chevret D."/>
            <person name="Hainaut M."/>
            <person name="Lin J."/>
            <person name="Wang M."/>
            <person name="Pangilinan J."/>
            <person name="Lipzen A."/>
            <person name="Lesage-Meessen L."/>
            <person name="Navarro D."/>
            <person name="Riley R."/>
            <person name="Grigoriev I.V."/>
            <person name="Zhou S."/>
            <person name="Raouche S."/>
            <person name="Rosso M.N."/>
        </authorList>
    </citation>
    <scope>NUCLEOTIDE SEQUENCE [LARGE SCALE GENOMIC DNA]</scope>
    <source>
        <strain evidence="1 2">BRFM 1820</strain>
    </source>
</reference>
<dbReference type="OrthoDB" id="2669721at2759"/>
<keyword evidence="2" id="KW-1185">Reference proteome</keyword>
<dbReference type="AlphaFoldDB" id="A0A371CI54"/>
<evidence type="ECO:0000313" key="1">
    <source>
        <dbReference type="EMBL" id="RDX39953.1"/>
    </source>
</evidence>
<evidence type="ECO:0000313" key="2">
    <source>
        <dbReference type="Proteomes" id="UP000256964"/>
    </source>
</evidence>
<dbReference type="Proteomes" id="UP000256964">
    <property type="component" value="Unassembled WGS sequence"/>
</dbReference>
<gene>
    <name evidence="1" type="ORF">OH76DRAFT_1514182</name>
</gene>
<proteinExistence type="predicted"/>
<sequence length="106" mass="12168">MFFHITEHGDHPVALVSVFGPCDEELYERSSEVIELMEYRGDSTLCVIDVKSIHSVVGMVPDIRVTRNVWLHDHQHLHEGKLYVVSEKMGFEVCMGSRDPKLDIDE</sequence>
<dbReference type="STRING" id="139420.A0A371CI54"/>
<dbReference type="EMBL" id="KZ857609">
    <property type="protein sequence ID" value="RDX39953.1"/>
    <property type="molecule type" value="Genomic_DNA"/>
</dbReference>
<name>A0A371CI54_9APHY</name>
<accession>A0A371CI54</accession>
<organism evidence="1 2">
    <name type="scientific">Lentinus brumalis</name>
    <dbReference type="NCBI Taxonomy" id="2498619"/>
    <lineage>
        <taxon>Eukaryota</taxon>
        <taxon>Fungi</taxon>
        <taxon>Dikarya</taxon>
        <taxon>Basidiomycota</taxon>
        <taxon>Agaricomycotina</taxon>
        <taxon>Agaricomycetes</taxon>
        <taxon>Polyporales</taxon>
        <taxon>Polyporaceae</taxon>
        <taxon>Lentinus</taxon>
    </lineage>
</organism>